<dbReference type="OrthoDB" id="1896520at2759"/>
<protein>
    <submittedName>
        <fullName evidence="3">Putative pollen allergen Ole e 1 family</fullName>
    </submittedName>
</protein>
<dbReference type="Pfam" id="PF01190">
    <property type="entry name" value="Pollen_Ole_e_1"/>
    <property type="match status" value="1"/>
</dbReference>
<comment type="caution">
    <text evidence="3">The sequence shown here is derived from an EMBL/GenBank/DDBJ whole genome shotgun (WGS) entry which is preliminary data.</text>
</comment>
<reference evidence="4" key="1">
    <citation type="journal article" date="2020" name="Nat. Commun.">
        <title>Genome sequence of the cluster root forming white lupin.</title>
        <authorList>
            <person name="Hufnagel B."/>
            <person name="Marques A."/>
            <person name="Soriano A."/>
            <person name="Marques L."/>
            <person name="Divol F."/>
            <person name="Doumas P."/>
            <person name="Sallet E."/>
            <person name="Mancinotti D."/>
            <person name="Carrere S."/>
            <person name="Marande W."/>
            <person name="Arribat S."/>
            <person name="Keller J."/>
            <person name="Huneau C."/>
            <person name="Blein T."/>
            <person name="Aime D."/>
            <person name="Laguerre M."/>
            <person name="Taylor J."/>
            <person name="Schubert V."/>
            <person name="Nelson M."/>
            <person name="Geu-Flores F."/>
            <person name="Crespi M."/>
            <person name="Gallardo-Guerrero K."/>
            <person name="Delaux P.-M."/>
            <person name="Salse J."/>
            <person name="Berges H."/>
            <person name="Guyot R."/>
            <person name="Gouzy J."/>
            <person name="Peret B."/>
        </authorList>
    </citation>
    <scope>NUCLEOTIDE SEQUENCE [LARGE SCALE GENOMIC DNA]</scope>
    <source>
        <strain evidence="4">cv. Amiga</strain>
    </source>
</reference>
<evidence type="ECO:0000256" key="2">
    <source>
        <dbReference type="ARBA" id="ARBA00023157"/>
    </source>
</evidence>
<evidence type="ECO:0000256" key="1">
    <source>
        <dbReference type="ARBA" id="ARBA00010049"/>
    </source>
</evidence>
<accession>A0A6A5MEK3</accession>
<dbReference type="Proteomes" id="UP000447434">
    <property type="component" value="Chromosome 8"/>
</dbReference>
<evidence type="ECO:0000313" key="3">
    <source>
        <dbReference type="EMBL" id="KAE9608026.1"/>
    </source>
</evidence>
<gene>
    <name evidence="3" type="ORF">Lalb_Chr08g0231171</name>
</gene>
<dbReference type="InterPro" id="IPR006041">
    <property type="entry name" value="Pollen_Ole_e1_allergen"/>
</dbReference>
<name>A0A6A5MEK3_LUPAL</name>
<dbReference type="PANTHER" id="PTHR31614:SF40">
    <property type="entry name" value="PROTEIN DOWNSTREAM OF FLC"/>
    <property type="match status" value="1"/>
</dbReference>
<comment type="similarity">
    <text evidence="1">Belongs to the Ole e I family.</text>
</comment>
<dbReference type="AlphaFoldDB" id="A0A6A5MEK3"/>
<keyword evidence="4" id="KW-1185">Reference proteome</keyword>
<dbReference type="PANTHER" id="PTHR31614">
    <property type="entry name" value="PROTEIN DOWNSTREAM OF FLC-RELATED"/>
    <property type="match status" value="1"/>
</dbReference>
<sequence length="161" mass="18184">MATRFVFLIALSFSIILSLVPVTTAKYHVKGCVYCDTCRAGFETNVTTYIQGARVGIRCIERASKKVVFYTEGETDDKGTYHIEVENDHHDNICQTVLVSSPLNWCSTPDPGRNRSSIVLTHYKNGILNYLHYANSMGFLKDEPLPVCHHLLKYYLSDSDV</sequence>
<dbReference type="EMBL" id="WOCE01000008">
    <property type="protein sequence ID" value="KAE9608026.1"/>
    <property type="molecule type" value="Genomic_DNA"/>
</dbReference>
<keyword evidence="2" id="KW-1015">Disulfide bond</keyword>
<proteinExistence type="inferred from homology"/>
<evidence type="ECO:0000313" key="4">
    <source>
        <dbReference type="Proteomes" id="UP000447434"/>
    </source>
</evidence>
<organism evidence="3 4">
    <name type="scientific">Lupinus albus</name>
    <name type="common">White lupine</name>
    <name type="synonym">Lupinus termis</name>
    <dbReference type="NCBI Taxonomy" id="3870"/>
    <lineage>
        <taxon>Eukaryota</taxon>
        <taxon>Viridiplantae</taxon>
        <taxon>Streptophyta</taxon>
        <taxon>Embryophyta</taxon>
        <taxon>Tracheophyta</taxon>
        <taxon>Spermatophyta</taxon>
        <taxon>Magnoliopsida</taxon>
        <taxon>eudicotyledons</taxon>
        <taxon>Gunneridae</taxon>
        <taxon>Pentapetalae</taxon>
        <taxon>rosids</taxon>
        <taxon>fabids</taxon>
        <taxon>Fabales</taxon>
        <taxon>Fabaceae</taxon>
        <taxon>Papilionoideae</taxon>
        <taxon>50 kb inversion clade</taxon>
        <taxon>genistoids sensu lato</taxon>
        <taxon>core genistoids</taxon>
        <taxon>Genisteae</taxon>
        <taxon>Lupinus</taxon>
    </lineage>
</organism>